<keyword evidence="2" id="KW-1185">Reference proteome</keyword>
<dbReference type="PANTHER" id="PTHR24104:SF25">
    <property type="entry name" value="PROTEIN LIN-41"/>
    <property type="match status" value="1"/>
</dbReference>
<dbReference type="KEGG" id="samy:DB32_004857"/>
<gene>
    <name evidence="1" type="ORF">DB32_004857</name>
</gene>
<name>A0A0F6W5C9_9BACT</name>
<dbReference type="SUPFAM" id="SSF63829">
    <property type="entry name" value="Calcium-dependent phosphotriesterase"/>
    <property type="match status" value="1"/>
</dbReference>
<reference evidence="1 2" key="1">
    <citation type="submission" date="2015-03" db="EMBL/GenBank/DDBJ databases">
        <title>Genome assembly of Sandaracinus amylolyticus DSM 53668.</title>
        <authorList>
            <person name="Sharma G."/>
            <person name="Subramanian S."/>
        </authorList>
    </citation>
    <scope>NUCLEOTIDE SEQUENCE [LARGE SCALE GENOMIC DNA]</scope>
    <source>
        <strain evidence="1 2">DSM 53668</strain>
    </source>
</reference>
<proteinExistence type="predicted"/>
<dbReference type="GO" id="GO:0008270">
    <property type="term" value="F:zinc ion binding"/>
    <property type="evidence" value="ECO:0007669"/>
    <property type="project" value="UniProtKB-KW"/>
</dbReference>
<dbReference type="STRING" id="927083.DB32_004857"/>
<dbReference type="PANTHER" id="PTHR24104">
    <property type="entry name" value="E3 UBIQUITIN-PROTEIN LIGASE NHLRC1-RELATED"/>
    <property type="match status" value="1"/>
</dbReference>
<evidence type="ECO:0000313" key="2">
    <source>
        <dbReference type="Proteomes" id="UP000034883"/>
    </source>
</evidence>
<protein>
    <submittedName>
        <fullName evidence="1">NHL repeat domain protein</fullName>
    </submittedName>
</protein>
<dbReference type="Proteomes" id="UP000034883">
    <property type="component" value="Chromosome"/>
</dbReference>
<organism evidence="1 2">
    <name type="scientific">Sandaracinus amylolyticus</name>
    <dbReference type="NCBI Taxonomy" id="927083"/>
    <lineage>
        <taxon>Bacteria</taxon>
        <taxon>Pseudomonadati</taxon>
        <taxon>Myxococcota</taxon>
        <taxon>Polyangia</taxon>
        <taxon>Polyangiales</taxon>
        <taxon>Sandaracinaceae</taxon>
        <taxon>Sandaracinus</taxon>
    </lineage>
</organism>
<evidence type="ECO:0000313" key="1">
    <source>
        <dbReference type="EMBL" id="AKF07708.1"/>
    </source>
</evidence>
<accession>A0A0F6W5C9</accession>
<dbReference type="AlphaFoldDB" id="A0A0F6W5C9"/>
<dbReference type="InterPro" id="IPR050952">
    <property type="entry name" value="TRIM-NHL_E3_ligases"/>
</dbReference>
<dbReference type="Gene3D" id="2.120.10.30">
    <property type="entry name" value="TolB, C-terminal domain"/>
    <property type="match status" value="1"/>
</dbReference>
<sequence length="263" mass="26952">MWSSGAAPLLLSSLGCAGEPSARVVASGPAGRVDVLGRVLEVDRHARLVRVRDDRGGELAVSAEGTFVDPVDAVGLDDGAIVVADTVRGIVELDAAMHERRVVRAAGERDGLHRPAALVADGARGLLVADGYAHRVIGLSLAGAVTASYGAPRGHERPLNGPADLAVDALDHLHVVDGGNARVRIFARSGEVIADYDAGGAMRVPRSIAITPEGRVYVADAVASAVFALDLEGGLLETITMREVLPGAVHASIDGVAIAPLAI</sequence>
<dbReference type="EMBL" id="CP011125">
    <property type="protein sequence ID" value="AKF07708.1"/>
    <property type="molecule type" value="Genomic_DNA"/>
</dbReference>
<dbReference type="InterPro" id="IPR011042">
    <property type="entry name" value="6-blade_b-propeller_TolB-like"/>
</dbReference>